<dbReference type="OMA" id="FINCVVP"/>
<proteinExistence type="predicted"/>
<dbReference type="Proteomes" id="UP000031668">
    <property type="component" value="Unassembled WGS sequence"/>
</dbReference>
<sequence>MEIRKLSNRLQLNEREMIRGFREYFTKKTYPETLLLLIRATHTISISSSECERGFSQMNLIIPPIRASLMTKTVSSLIFITLVSPPLTFFEPSKYVDSWLLR</sequence>
<accession>A0A0C2JR64</accession>
<dbReference type="OrthoDB" id="6610782at2759"/>
<evidence type="ECO:0000313" key="2">
    <source>
        <dbReference type="Proteomes" id="UP000031668"/>
    </source>
</evidence>
<evidence type="ECO:0008006" key="3">
    <source>
        <dbReference type="Google" id="ProtNLM"/>
    </source>
</evidence>
<keyword evidence="2" id="KW-1185">Reference proteome</keyword>
<gene>
    <name evidence="1" type="ORF">RF11_11886</name>
</gene>
<dbReference type="InterPro" id="IPR012337">
    <property type="entry name" value="RNaseH-like_sf"/>
</dbReference>
<reference evidence="1 2" key="1">
    <citation type="journal article" date="2014" name="Genome Biol. Evol.">
        <title>The genome of the myxosporean Thelohanellus kitauei shows adaptations to nutrient acquisition within its fish host.</title>
        <authorList>
            <person name="Yang Y."/>
            <person name="Xiong J."/>
            <person name="Zhou Z."/>
            <person name="Huo F."/>
            <person name="Miao W."/>
            <person name="Ran C."/>
            <person name="Liu Y."/>
            <person name="Zhang J."/>
            <person name="Feng J."/>
            <person name="Wang M."/>
            <person name="Wang M."/>
            <person name="Wang L."/>
            <person name="Yao B."/>
        </authorList>
    </citation>
    <scope>NUCLEOTIDE SEQUENCE [LARGE SCALE GENOMIC DNA]</scope>
    <source>
        <strain evidence="1">Wuqing</strain>
    </source>
</reference>
<name>A0A0C2JR64_THEKT</name>
<comment type="caution">
    <text evidence="1">The sequence shown here is derived from an EMBL/GenBank/DDBJ whole genome shotgun (WGS) entry which is preliminary data.</text>
</comment>
<evidence type="ECO:0000313" key="1">
    <source>
        <dbReference type="EMBL" id="KII71888.1"/>
    </source>
</evidence>
<dbReference type="AlphaFoldDB" id="A0A0C2JR64"/>
<protein>
    <recommendedName>
        <fullName evidence="3">HAT C-terminal dimerisation domain-containing protein</fullName>
    </recommendedName>
</protein>
<organism evidence="1 2">
    <name type="scientific">Thelohanellus kitauei</name>
    <name type="common">Myxosporean</name>
    <dbReference type="NCBI Taxonomy" id="669202"/>
    <lineage>
        <taxon>Eukaryota</taxon>
        <taxon>Metazoa</taxon>
        <taxon>Cnidaria</taxon>
        <taxon>Myxozoa</taxon>
        <taxon>Myxosporea</taxon>
        <taxon>Bivalvulida</taxon>
        <taxon>Platysporina</taxon>
        <taxon>Myxobolidae</taxon>
        <taxon>Thelohanellus</taxon>
    </lineage>
</organism>
<dbReference type="EMBL" id="JWZT01001601">
    <property type="protein sequence ID" value="KII71888.1"/>
    <property type="molecule type" value="Genomic_DNA"/>
</dbReference>
<dbReference type="SUPFAM" id="SSF53098">
    <property type="entry name" value="Ribonuclease H-like"/>
    <property type="match status" value="1"/>
</dbReference>